<comment type="function">
    <text evidence="4">Involved in the assembly of lipopolysaccharide (LPS). Required for the translocation of LPS from the inner membrane to the outer membrane. May form a bridge between the inner membrane and the outer membrane, via interactions with LptC and LptD, thereby facilitating LPS transfer across the periplasm.</text>
</comment>
<comment type="similarity">
    <text evidence="4">Belongs to the LptA family.</text>
</comment>
<dbReference type="GO" id="GO:0017089">
    <property type="term" value="F:glycolipid transfer activity"/>
    <property type="evidence" value="ECO:0007669"/>
    <property type="project" value="TreeGrafter"/>
</dbReference>
<evidence type="ECO:0000313" key="7">
    <source>
        <dbReference type="Proteomes" id="UP000002964"/>
    </source>
</evidence>
<dbReference type="PANTHER" id="PTHR36504:SF1">
    <property type="entry name" value="LIPOPOLYSACCHARIDE EXPORT SYSTEM PROTEIN LPTA"/>
    <property type="match status" value="1"/>
</dbReference>
<reference evidence="6 7" key="2">
    <citation type="submission" date="2011-11" db="EMBL/GenBank/DDBJ databases">
        <authorList>
            <consortium name="US DOE Joint Genome Institute"/>
            <person name="Lucas S."/>
            <person name="Han J."/>
            <person name="Lapidus A."/>
            <person name="Cheng J.-F."/>
            <person name="Goodwin L."/>
            <person name="Pitluck S."/>
            <person name="Peters L."/>
            <person name="Ovchinnikova G."/>
            <person name="Zhang X."/>
            <person name="Detter J.C."/>
            <person name="Han C."/>
            <person name="Tapia R."/>
            <person name="Land M."/>
            <person name="Hauser L."/>
            <person name="Kyrpides N."/>
            <person name="Ivanova N."/>
            <person name="Pagani I."/>
            <person name="Vogl K."/>
            <person name="Liu Z."/>
            <person name="Overmann J."/>
            <person name="Frigaard N.-U."/>
            <person name="Bryant D."/>
            <person name="Woyke T."/>
        </authorList>
    </citation>
    <scope>NUCLEOTIDE SEQUENCE [LARGE SCALE GENOMIC DNA]</scope>
    <source>
        <strain evidence="6 7">970</strain>
    </source>
</reference>
<comment type="subcellular location">
    <subcellularLocation>
        <location evidence="4">Periplasm</location>
    </subcellularLocation>
</comment>
<dbReference type="RefSeq" id="WP_009148854.1">
    <property type="nucleotide sequence ID" value="NZ_CP121471.1"/>
</dbReference>
<dbReference type="Pfam" id="PF03968">
    <property type="entry name" value="LptD_N"/>
    <property type="match status" value="1"/>
</dbReference>
<evidence type="ECO:0000256" key="3">
    <source>
        <dbReference type="ARBA" id="ARBA00022764"/>
    </source>
</evidence>
<dbReference type="HAMAP" id="MF_01914">
    <property type="entry name" value="LPS_assembly_LptA"/>
    <property type="match status" value="1"/>
</dbReference>
<dbReference type="GO" id="GO:0030288">
    <property type="term" value="C:outer membrane-bounded periplasmic space"/>
    <property type="evidence" value="ECO:0007669"/>
    <property type="project" value="TreeGrafter"/>
</dbReference>
<dbReference type="InterPro" id="IPR005653">
    <property type="entry name" value="OstA-like_N"/>
</dbReference>
<accession>H8YZT8</accession>
<dbReference type="NCBIfam" id="TIGR03002">
    <property type="entry name" value="outer_YhbN_LptA"/>
    <property type="match status" value="1"/>
</dbReference>
<reference evidence="7" key="1">
    <citation type="submission" date="2011-06" db="EMBL/GenBank/DDBJ databases">
        <authorList>
            <consortium name="US DOE Joint Genome Institute (JGI-PGF)"/>
            <person name="Lucas S."/>
            <person name="Han J."/>
            <person name="Lapidus A."/>
            <person name="Cheng J.-F."/>
            <person name="Goodwin L."/>
            <person name="Pitluck S."/>
            <person name="Peters L."/>
            <person name="Land M.L."/>
            <person name="Hauser L."/>
            <person name="Vogl K."/>
            <person name="Liu Z."/>
            <person name="Overmann J."/>
            <person name="Frigaard N.-U."/>
            <person name="Bryant D.A."/>
            <person name="Woyke T.J."/>
        </authorList>
    </citation>
    <scope>NUCLEOTIDE SEQUENCE [LARGE SCALE GENOMIC DNA]</scope>
    <source>
        <strain evidence="7">970</strain>
    </source>
</reference>
<dbReference type="GO" id="GO:0015920">
    <property type="term" value="P:lipopolysaccharide transport"/>
    <property type="evidence" value="ECO:0007669"/>
    <property type="project" value="UniProtKB-UniRule"/>
</dbReference>
<dbReference type="eggNOG" id="COG1934">
    <property type="taxonomic scope" value="Bacteria"/>
</dbReference>
<sequence>MTESIAAMRLKHIPGPSLALTLLCLTILTGAPVFALDSDQEQPLFIEADAVEFDDNTAQSWYFGNVDIQQGTLRILADQVEVQHRENRQPRIIIAVGDPARYRQIPEGETEPVLGRSQRMEYDADRDEITLIDRAVLIQGQDRFANDRIVYNRTTARVTAGANAQGNERVKITITPKE</sequence>
<dbReference type="InterPro" id="IPR014340">
    <property type="entry name" value="LptA"/>
</dbReference>
<dbReference type="AlphaFoldDB" id="H8YZT8"/>
<comment type="subunit">
    <text evidence="4">Component of the lipopolysaccharide transport and assembly complex.</text>
</comment>
<evidence type="ECO:0000313" key="6">
    <source>
        <dbReference type="EMBL" id="EIC22215.1"/>
    </source>
</evidence>
<evidence type="ECO:0000256" key="2">
    <source>
        <dbReference type="ARBA" id="ARBA00022729"/>
    </source>
</evidence>
<evidence type="ECO:0000259" key="5">
    <source>
        <dbReference type="Pfam" id="PF03968"/>
    </source>
</evidence>
<protein>
    <recommendedName>
        <fullName evidence="4">Lipopolysaccharide export system protein LptA</fullName>
    </recommendedName>
</protein>
<name>H8YZT8_9GAMM</name>
<feature type="domain" description="Organic solvent tolerance-like N-terminal" evidence="5">
    <location>
        <begin position="46"/>
        <end position="155"/>
    </location>
</feature>
<dbReference type="EMBL" id="JH603169">
    <property type="protein sequence ID" value="EIC22215.1"/>
    <property type="molecule type" value="Genomic_DNA"/>
</dbReference>
<keyword evidence="1 4" id="KW-0813">Transport</keyword>
<gene>
    <name evidence="4" type="primary">lptA</name>
    <name evidence="6" type="ORF">Thi970DRAFT_02467</name>
</gene>
<dbReference type="Gene3D" id="2.60.450.10">
    <property type="entry name" value="Lipopolysaccharide (LPS) transport protein A like domain"/>
    <property type="match status" value="1"/>
</dbReference>
<keyword evidence="2" id="KW-0732">Signal</keyword>
<proteinExistence type="inferred from homology"/>
<dbReference type="GO" id="GO:0009279">
    <property type="term" value="C:cell outer membrane"/>
    <property type="evidence" value="ECO:0007669"/>
    <property type="project" value="TreeGrafter"/>
</dbReference>
<keyword evidence="7" id="KW-1185">Reference proteome</keyword>
<dbReference type="GO" id="GO:0001530">
    <property type="term" value="F:lipopolysaccharide binding"/>
    <property type="evidence" value="ECO:0007669"/>
    <property type="project" value="InterPro"/>
</dbReference>
<dbReference type="GO" id="GO:0043165">
    <property type="term" value="P:Gram-negative-bacterium-type cell outer membrane assembly"/>
    <property type="evidence" value="ECO:0007669"/>
    <property type="project" value="UniProtKB-UniRule"/>
</dbReference>
<evidence type="ECO:0000256" key="1">
    <source>
        <dbReference type="ARBA" id="ARBA00022448"/>
    </source>
</evidence>
<dbReference type="STRING" id="631362.Thi970DRAFT_02467"/>
<organism evidence="6 7">
    <name type="scientific">Thiorhodovibrio frisius</name>
    <dbReference type="NCBI Taxonomy" id="631362"/>
    <lineage>
        <taxon>Bacteria</taxon>
        <taxon>Pseudomonadati</taxon>
        <taxon>Pseudomonadota</taxon>
        <taxon>Gammaproteobacteria</taxon>
        <taxon>Chromatiales</taxon>
        <taxon>Chromatiaceae</taxon>
        <taxon>Thiorhodovibrio</taxon>
    </lineage>
</organism>
<evidence type="ECO:0000256" key="4">
    <source>
        <dbReference type="HAMAP-Rule" id="MF_01914"/>
    </source>
</evidence>
<dbReference type="Proteomes" id="UP000002964">
    <property type="component" value="Unassembled WGS sequence"/>
</dbReference>
<dbReference type="InterPro" id="IPR052037">
    <property type="entry name" value="LPS_export_LptA"/>
</dbReference>
<keyword evidence="3 4" id="KW-0574">Periplasm</keyword>
<dbReference type="PANTHER" id="PTHR36504">
    <property type="entry name" value="LIPOPOLYSACCHARIDE EXPORT SYSTEM PROTEIN LPTA"/>
    <property type="match status" value="1"/>
</dbReference>
<dbReference type="HOGENOM" id="CLU_095993_4_1_6"/>